<organism evidence="1 2">
    <name type="scientific">Liquorilactobacillus nagelii</name>
    <dbReference type="NCBI Taxonomy" id="82688"/>
    <lineage>
        <taxon>Bacteria</taxon>
        <taxon>Bacillati</taxon>
        <taxon>Bacillota</taxon>
        <taxon>Bacilli</taxon>
        <taxon>Lactobacillales</taxon>
        <taxon>Lactobacillaceae</taxon>
        <taxon>Liquorilactobacillus</taxon>
    </lineage>
</organism>
<protein>
    <submittedName>
        <fullName evidence="1">Uncharacterized protein</fullName>
    </submittedName>
</protein>
<reference evidence="1 2" key="1">
    <citation type="submission" date="2016-11" db="EMBL/GenBank/DDBJ databases">
        <title>Interaction between Lactobacillus species and yeast in water kefir.</title>
        <authorList>
            <person name="Behr J."/>
            <person name="Xu D."/>
            <person name="Vogel R.F."/>
        </authorList>
    </citation>
    <scope>NUCLEOTIDE SEQUENCE [LARGE SCALE GENOMIC DNA]</scope>
    <source>
        <strain evidence="1 2">TMW 1.1827</strain>
    </source>
</reference>
<sequence length="90" mass="10632">MIKKFLVTKSETLLNHLLTHYSNTGYMKQAQVNNLDNVPEAIWDLWYSPFSASFVTIKRSDIKAPNADTFQILKKLIWLKYKFFIEFSKL</sequence>
<dbReference type="RefSeq" id="WP_148126226.1">
    <property type="nucleotide sequence ID" value="NZ_CP018180.1"/>
</dbReference>
<keyword evidence="2" id="KW-1185">Reference proteome</keyword>
<dbReference type="Proteomes" id="UP000324497">
    <property type="component" value="Chromosome"/>
</dbReference>
<evidence type="ECO:0000313" key="1">
    <source>
        <dbReference type="EMBL" id="AUJ31348.1"/>
    </source>
</evidence>
<dbReference type="KEGG" id="lng:BSQ50_01465"/>
<name>A0A3Q8CB30_9LACO</name>
<dbReference type="EMBL" id="CP018180">
    <property type="protein sequence ID" value="AUJ31348.1"/>
    <property type="molecule type" value="Genomic_DNA"/>
</dbReference>
<accession>A0A3Q8CB30</accession>
<dbReference type="AlphaFoldDB" id="A0A3Q8CB30"/>
<proteinExistence type="predicted"/>
<gene>
    <name evidence="1" type="ORF">BSQ50_01465</name>
</gene>
<evidence type="ECO:0000313" key="2">
    <source>
        <dbReference type="Proteomes" id="UP000324497"/>
    </source>
</evidence>